<accession>A0A917ZKD3</accession>
<evidence type="ECO:0000313" key="2">
    <source>
        <dbReference type="Proteomes" id="UP000646523"/>
    </source>
</evidence>
<dbReference type="AlphaFoldDB" id="A0A917ZKD3"/>
<reference evidence="1" key="1">
    <citation type="journal article" date="2014" name="Int. J. Syst. Evol. Microbiol.">
        <title>Complete genome sequence of Corynebacterium casei LMG S-19264T (=DSM 44701T), isolated from a smear-ripened cheese.</title>
        <authorList>
            <consortium name="US DOE Joint Genome Institute (JGI-PGF)"/>
            <person name="Walter F."/>
            <person name="Albersmeier A."/>
            <person name="Kalinowski J."/>
            <person name="Ruckert C."/>
        </authorList>
    </citation>
    <scope>NUCLEOTIDE SEQUENCE</scope>
    <source>
        <strain evidence="1">CGMCC 4.7368</strain>
    </source>
</reference>
<evidence type="ECO:0000313" key="1">
    <source>
        <dbReference type="EMBL" id="GGO83719.1"/>
    </source>
</evidence>
<dbReference type="EMBL" id="BMNH01000059">
    <property type="protein sequence ID" value="GGO83719.1"/>
    <property type="molecule type" value="Genomic_DNA"/>
</dbReference>
<keyword evidence="2" id="KW-1185">Reference proteome</keyword>
<reference evidence="1" key="2">
    <citation type="submission" date="2020-09" db="EMBL/GenBank/DDBJ databases">
        <authorList>
            <person name="Sun Q."/>
            <person name="Zhou Y."/>
        </authorList>
    </citation>
    <scope>NUCLEOTIDE SEQUENCE</scope>
    <source>
        <strain evidence="1">CGMCC 4.7368</strain>
    </source>
</reference>
<sequence>MDVADYRNNWEVAETYSDTPCRVAINTGCCDWLRSSEVQHPCLMRSDRPVWVSNQKVL</sequence>
<organism evidence="1 2">
    <name type="scientific">Nonomuraea cavernae</name>
    <dbReference type="NCBI Taxonomy" id="2045107"/>
    <lineage>
        <taxon>Bacteria</taxon>
        <taxon>Bacillati</taxon>
        <taxon>Actinomycetota</taxon>
        <taxon>Actinomycetes</taxon>
        <taxon>Streptosporangiales</taxon>
        <taxon>Streptosporangiaceae</taxon>
        <taxon>Nonomuraea</taxon>
    </lineage>
</organism>
<comment type="caution">
    <text evidence="1">The sequence shown here is derived from an EMBL/GenBank/DDBJ whole genome shotgun (WGS) entry which is preliminary data.</text>
</comment>
<gene>
    <name evidence="1" type="ORF">GCM10012289_77790</name>
</gene>
<protein>
    <submittedName>
        <fullName evidence="1">Uncharacterized protein</fullName>
    </submittedName>
</protein>
<dbReference type="Proteomes" id="UP000646523">
    <property type="component" value="Unassembled WGS sequence"/>
</dbReference>
<name>A0A917ZKD3_9ACTN</name>
<proteinExistence type="predicted"/>